<dbReference type="GO" id="GO:0005886">
    <property type="term" value="C:plasma membrane"/>
    <property type="evidence" value="ECO:0007669"/>
    <property type="project" value="TreeGrafter"/>
</dbReference>
<gene>
    <name evidence="14" type="ORF">DZC52_05520</name>
</gene>
<evidence type="ECO:0000256" key="10">
    <source>
        <dbReference type="ARBA" id="ARBA00023136"/>
    </source>
</evidence>
<evidence type="ECO:0000256" key="6">
    <source>
        <dbReference type="ARBA" id="ARBA00022692"/>
    </source>
</evidence>
<evidence type="ECO:0000259" key="12">
    <source>
        <dbReference type="PROSITE" id="PS50109"/>
    </source>
</evidence>
<protein>
    <recommendedName>
        <fullName evidence="3">histidine kinase</fullName>
        <ecNumber evidence="3">2.7.13.3</ecNumber>
    </recommendedName>
</protein>
<dbReference type="InterPro" id="IPR003660">
    <property type="entry name" value="HAMP_dom"/>
</dbReference>
<evidence type="ECO:0000256" key="4">
    <source>
        <dbReference type="ARBA" id="ARBA00022553"/>
    </source>
</evidence>
<name>A0A3E1KAG9_9GAMM</name>
<proteinExistence type="predicted"/>
<evidence type="ECO:0000256" key="11">
    <source>
        <dbReference type="SAM" id="Phobius"/>
    </source>
</evidence>
<feature type="transmembrane region" description="Helical" evidence="11">
    <location>
        <begin position="172"/>
        <end position="195"/>
    </location>
</feature>
<keyword evidence="10 11" id="KW-0472">Membrane</keyword>
<dbReference type="SUPFAM" id="SSF55874">
    <property type="entry name" value="ATPase domain of HSP90 chaperone/DNA topoisomerase II/histidine kinase"/>
    <property type="match status" value="1"/>
</dbReference>
<keyword evidence="5" id="KW-0808">Transferase</keyword>
<keyword evidence="7" id="KW-0418">Kinase</keyword>
<comment type="caution">
    <text evidence="14">The sequence shown here is derived from an EMBL/GenBank/DDBJ whole genome shotgun (WGS) entry which is preliminary data.</text>
</comment>
<evidence type="ECO:0000256" key="7">
    <source>
        <dbReference type="ARBA" id="ARBA00022777"/>
    </source>
</evidence>
<dbReference type="InterPro" id="IPR003661">
    <property type="entry name" value="HisK_dim/P_dom"/>
</dbReference>
<keyword evidence="9" id="KW-0902">Two-component regulatory system</keyword>
<keyword evidence="4" id="KW-0597">Phosphoprotein</keyword>
<dbReference type="RefSeq" id="WP_116650120.1">
    <property type="nucleotide sequence ID" value="NZ_QUZK01000022.1"/>
</dbReference>
<comment type="subcellular location">
    <subcellularLocation>
        <location evidence="2">Membrane</location>
    </subcellularLocation>
</comment>
<evidence type="ECO:0000256" key="5">
    <source>
        <dbReference type="ARBA" id="ARBA00022679"/>
    </source>
</evidence>
<dbReference type="SUPFAM" id="SSF47384">
    <property type="entry name" value="Homodimeric domain of signal transducing histidine kinase"/>
    <property type="match status" value="1"/>
</dbReference>
<keyword evidence="15" id="KW-1185">Reference proteome</keyword>
<organism evidence="14 15">
    <name type="scientific">Wenzhouxiangella sediminis</name>
    <dbReference type="NCBI Taxonomy" id="1792836"/>
    <lineage>
        <taxon>Bacteria</taxon>
        <taxon>Pseudomonadati</taxon>
        <taxon>Pseudomonadota</taxon>
        <taxon>Gammaproteobacteria</taxon>
        <taxon>Chromatiales</taxon>
        <taxon>Wenzhouxiangellaceae</taxon>
        <taxon>Wenzhouxiangella</taxon>
    </lineage>
</organism>
<feature type="domain" description="Histidine kinase" evidence="12">
    <location>
        <begin position="251"/>
        <end position="454"/>
    </location>
</feature>
<keyword evidence="8 11" id="KW-1133">Transmembrane helix</keyword>
<dbReference type="InterPro" id="IPR003594">
    <property type="entry name" value="HATPase_dom"/>
</dbReference>
<dbReference type="Gene3D" id="1.10.287.130">
    <property type="match status" value="1"/>
</dbReference>
<evidence type="ECO:0000259" key="13">
    <source>
        <dbReference type="PROSITE" id="PS50885"/>
    </source>
</evidence>
<dbReference type="Proteomes" id="UP000260351">
    <property type="component" value="Unassembled WGS sequence"/>
</dbReference>
<dbReference type="InterPro" id="IPR036890">
    <property type="entry name" value="HATPase_C_sf"/>
</dbReference>
<feature type="domain" description="HAMP" evidence="13">
    <location>
        <begin position="192"/>
        <end position="243"/>
    </location>
</feature>
<evidence type="ECO:0000256" key="9">
    <source>
        <dbReference type="ARBA" id="ARBA00023012"/>
    </source>
</evidence>
<evidence type="ECO:0000313" key="15">
    <source>
        <dbReference type="Proteomes" id="UP000260351"/>
    </source>
</evidence>
<dbReference type="PROSITE" id="PS50885">
    <property type="entry name" value="HAMP"/>
    <property type="match status" value="1"/>
</dbReference>
<dbReference type="Gene3D" id="3.30.565.10">
    <property type="entry name" value="Histidine kinase-like ATPase, C-terminal domain"/>
    <property type="match status" value="1"/>
</dbReference>
<evidence type="ECO:0000256" key="1">
    <source>
        <dbReference type="ARBA" id="ARBA00000085"/>
    </source>
</evidence>
<keyword evidence="6 11" id="KW-0812">Transmembrane</keyword>
<evidence type="ECO:0000313" key="14">
    <source>
        <dbReference type="EMBL" id="RFF31272.1"/>
    </source>
</evidence>
<dbReference type="PANTHER" id="PTHR45436">
    <property type="entry name" value="SENSOR HISTIDINE KINASE YKOH"/>
    <property type="match status" value="1"/>
</dbReference>
<evidence type="ECO:0000256" key="8">
    <source>
        <dbReference type="ARBA" id="ARBA00022989"/>
    </source>
</evidence>
<dbReference type="Pfam" id="PF02518">
    <property type="entry name" value="HATPase_c"/>
    <property type="match status" value="1"/>
</dbReference>
<sequence>MAARNAASPSLLVRLLVGAGLALLIALAAVGGAIDRVFTNAAEANMRERLEAVVYLILSTIEVDETGQPVMPESLAEPRLNRPGSSLHGGAMTPRGEWRSPSLVGVAPQPNARLIERGTELFRGLEADGNWNVFAIGLGWELPDGEIVDLTIWAAEDPNRLRMELAGFREDLWRWLGLAGVLIIAGQVGLLLVILRPLRRVAAEVGEIESGRRGGIEGRYPRELRPLTDNLNALLAAERDNARRYSEALADLAHALKTPVAVLRARLESSEPARPSDLSRHLDDMEQIIRRQLERAQRSTRRALPGAVAVRPILERMGDSLERLHVESGLRVEVAGDAGLVAHMDERDLWEVCGNLMENAAKYGNGSLRASVRAGERGLRRDGLIIEIEDDGPGIEVEQVERLLKRGQRGDERRDGQGLGLSIVRELVEANGGRLQVDRSELGGARFRVILPPR</sequence>
<evidence type="ECO:0000256" key="3">
    <source>
        <dbReference type="ARBA" id="ARBA00012438"/>
    </source>
</evidence>
<dbReference type="GO" id="GO:0000155">
    <property type="term" value="F:phosphorelay sensor kinase activity"/>
    <property type="evidence" value="ECO:0007669"/>
    <property type="project" value="InterPro"/>
</dbReference>
<reference evidence="14 15" key="1">
    <citation type="submission" date="2018-08" db="EMBL/GenBank/DDBJ databases">
        <title>Wenzhouxiangella salilacus sp. nov., a novel bacterium isolated from a saline lake in Xinjiang Province, China.</title>
        <authorList>
            <person name="Han S."/>
        </authorList>
    </citation>
    <scope>NUCLEOTIDE SEQUENCE [LARGE SCALE GENOMIC DNA]</scope>
    <source>
        <strain evidence="14 15">XDB06</strain>
    </source>
</reference>
<dbReference type="AlphaFoldDB" id="A0A3E1KAG9"/>
<dbReference type="SMART" id="SM00387">
    <property type="entry name" value="HATPase_c"/>
    <property type="match status" value="1"/>
</dbReference>
<dbReference type="InterPro" id="IPR005467">
    <property type="entry name" value="His_kinase_dom"/>
</dbReference>
<comment type="catalytic activity">
    <reaction evidence="1">
        <text>ATP + protein L-histidine = ADP + protein N-phospho-L-histidine.</text>
        <dbReference type="EC" id="2.7.13.3"/>
    </reaction>
</comment>
<dbReference type="PRINTS" id="PR00344">
    <property type="entry name" value="BCTRLSENSOR"/>
</dbReference>
<accession>A0A3E1KAG9</accession>
<dbReference type="PANTHER" id="PTHR45436:SF5">
    <property type="entry name" value="SENSOR HISTIDINE KINASE TRCS"/>
    <property type="match status" value="1"/>
</dbReference>
<dbReference type="CDD" id="cd00082">
    <property type="entry name" value="HisKA"/>
    <property type="match status" value="1"/>
</dbReference>
<evidence type="ECO:0000256" key="2">
    <source>
        <dbReference type="ARBA" id="ARBA00004370"/>
    </source>
</evidence>
<dbReference type="OrthoDB" id="9809567at2"/>
<dbReference type="EC" id="2.7.13.3" evidence="3"/>
<dbReference type="InterPro" id="IPR004358">
    <property type="entry name" value="Sig_transdc_His_kin-like_C"/>
</dbReference>
<dbReference type="PROSITE" id="PS50109">
    <property type="entry name" value="HIS_KIN"/>
    <property type="match status" value="1"/>
</dbReference>
<dbReference type="InterPro" id="IPR036097">
    <property type="entry name" value="HisK_dim/P_sf"/>
</dbReference>
<dbReference type="EMBL" id="QUZK01000022">
    <property type="protein sequence ID" value="RFF31272.1"/>
    <property type="molecule type" value="Genomic_DNA"/>
</dbReference>
<dbReference type="InterPro" id="IPR050428">
    <property type="entry name" value="TCS_sensor_his_kinase"/>
</dbReference>